<evidence type="ECO:0000313" key="8">
    <source>
        <dbReference type="Proteomes" id="UP001204621"/>
    </source>
</evidence>
<feature type="transmembrane region" description="Helical" evidence="5">
    <location>
        <begin position="149"/>
        <end position="171"/>
    </location>
</feature>
<proteinExistence type="predicted"/>
<keyword evidence="2 4" id="KW-0238">DNA-binding</keyword>
<comment type="caution">
    <text evidence="7">The sequence shown here is derived from an EMBL/GenBank/DDBJ whole genome shotgun (WGS) entry which is preliminary data.</text>
</comment>
<dbReference type="Gene3D" id="1.10.357.10">
    <property type="entry name" value="Tetracycline Repressor, domain 2"/>
    <property type="match status" value="1"/>
</dbReference>
<evidence type="ECO:0000256" key="1">
    <source>
        <dbReference type="ARBA" id="ARBA00023015"/>
    </source>
</evidence>
<protein>
    <submittedName>
        <fullName evidence="7">TetR/AcrR family transcriptional regulator</fullName>
    </submittedName>
</protein>
<keyword evidence="1" id="KW-0805">Transcription regulation</keyword>
<evidence type="ECO:0000259" key="6">
    <source>
        <dbReference type="PROSITE" id="PS50977"/>
    </source>
</evidence>
<organism evidence="7 8">
    <name type="scientific">Massilia terrae</name>
    <dbReference type="NCBI Taxonomy" id="1811224"/>
    <lineage>
        <taxon>Bacteria</taxon>
        <taxon>Pseudomonadati</taxon>
        <taxon>Pseudomonadota</taxon>
        <taxon>Betaproteobacteria</taxon>
        <taxon>Burkholderiales</taxon>
        <taxon>Oxalobacteraceae</taxon>
        <taxon>Telluria group</taxon>
        <taxon>Massilia</taxon>
    </lineage>
</organism>
<evidence type="ECO:0000313" key="7">
    <source>
        <dbReference type="EMBL" id="MCS0659306.1"/>
    </source>
</evidence>
<dbReference type="InterPro" id="IPR001647">
    <property type="entry name" value="HTH_TetR"/>
</dbReference>
<dbReference type="SUPFAM" id="SSF46689">
    <property type="entry name" value="Homeodomain-like"/>
    <property type="match status" value="1"/>
</dbReference>
<name>A0ABT2CZA1_9BURK</name>
<dbReference type="PROSITE" id="PS50977">
    <property type="entry name" value="HTH_TETR_2"/>
    <property type="match status" value="1"/>
</dbReference>
<sequence length="201" mass="21801">MRKSKIEAAESRKRVLATASDKFLREGINATGISDVMVAAGLTQGGFYRHFRSKEHLIAEASAAAFDDTMAEFEQAVSGKSPREAIAIIVHHYLFQLQAEDNNRLCPLSTLSSELRHSNDEVKAVILNGYSRLVKFLASFMMRLDVDDYLGLASSVVSIMVGAVSVSALAVEKDAANNILTNAEKTIGQLIDSAARQARPA</sequence>
<dbReference type="InterPro" id="IPR009057">
    <property type="entry name" value="Homeodomain-like_sf"/>
</dbReference>
<keyword evidence="5" id="KW-1133">Transmembrane helix</keyword>
<evidence type="ECO:0000256" key="2">
    <source>
        <dbReference type="ARBA" id="ARBA00023125"/>
    </source>
</evidence>
<dbReference type="PANTHER" id="PTHR47506">
    <property type="entry name" value="TRANSCRIPTIONAL REGULATORY PROTEIN"/>
    <property type="match status" value="1"/>
</dbReference>
<evidence type="ECO:0000256" key="5">
    <source>
        <dbReference type="SAM" id="Phobius"/>
    </source>
</evidence>
<dbReference type="PANTHER" id="PTHR47506:SF7">
    <property type="entry name" value="TRANSCRIPTIONAL REGULATORY PROTEIN"/>
    <property type="match status" value="1"/>
</dbReference>
<dbReference type="Proteomes" id="UP001204621">
    <property type="component" value="Unassembled WGS sequence"/>
</dbReference>
<dbReference type="EMBL" id="JANUGU010000004">
    <property type="protein sequence ID" value="MCS0659306.1"/>
    <property type="molecule type" value="Genomic_DNA"/>
</dbReference>
<reference evidence="7 8" key="1">
    <citation type="submission" date="2022-08" db="EMBL/GenBank/DDBJ databases">
        <title>Reclassification of Massilia species as members of the genera Telluria, Duganella, Pseudoduganella, Mokoshia gen. nov. and Zemynaea gen. nov. using orthogonal and non-orthogonal genome-based approaches.</title>
        <authorList>
            <person name="Bowman J.P."/>
        </authorList>
    </citation>
    <scope>NUCLEOTIDE SEQUENCE [LARGE SCALE GENOMIC DNA]</scope>
    <source>
        <strain evidence="7 8">JCM 31606</strain>
    </source>
</reference>
<gene>
    <name evidence="7" type="ORF">NX778_14645</name>
</gene>
<dbReference type="InterPro" id="IPR036271">
    <property type="entry name" value="Tet_transcr_reg_TetR-rel_C_sf"/>
</dbReference>
<accession>A0ABT2CZA1</accession>
<feature type="domain" description="HTH tetR-type" evidence="6">
    <location>
        <begin position="9"/>
        <end position="69"/>
    </location>
</feature>
<evidence type="ECO:0000256" key="3">
    <source>
        <dbReference type="ARBA" id="ARBA00023163"/>
    </source>
</evidence>
<dbReference type="Gene3D" id="1.10.10.60">
    <property type="entry name" value="Homeodomain-like"/>
    <property type="match status" value="1"/>
</dbReference>
<keyword evidence="5" id="KW-0812">Transmembrane</keyword>
<evidence type="ECO:0000256" key="4">
    <source>
        <dbReference type="PROSITE-ProRule" id="PRU00335"/>
    </source>
</evidence>
<feature type="DNA-binding region" description="H-T-H motif" evidence="4">
    <location>
        <begin position="32"/>
        <end position="51"/>
    </location>
</feature>
<keyword evidence="3" id="KW-0804">Transcription</keyword>
<dbReference type="PRINTS" id="PR00455">
    <property type="entry name" value="HTHTETR"/>
</dbReference>
<dbReference type="RefSeq" id="WP_258812487.1">
    <property type="nucleotide sequence ID" value="NZ_JANUGU010000004.1"/>
</dbReference>
<keyword evidence="5" id="KW-0472">Membrane</keyword>
<dbReference type="Pfam" id="PF00440">
    <property type="entry name" value="TetR_N"/>
    <property type="match status" value="1"/>
</dbReference>
<dbReference type="SUPFAM" id="SSF48498">
    <property type="entry name" value="Tetracyclin repressor-like, C-terminal domain"/>
    <property type="match status" value="1"/>
</dbReference>
<keyword evidence="8" id="KW-1185">Reference proteome</keyword>